<evidence type="ECO:0000256" key="1">
    <source>
        <dbReference type="SAM" id="Phobius"/>
    </source>
</evidence>
<keyword evidence="3" id="KW-1185">Reference proteome</keyword>
<keyword evidence="1" id="KW-1133">Transmembrane helix</keyword>
<dbReference type="Proteomes" id="UP000000788">
    <property type="component" value="Chromosome"/>
</dbReference>
<feature type="transmembrane region" description="Helical" evidence="1">
    <location>
        <begin position="32"/>
        <end position="52"/>
    </location>
</feature>
<evidence type="ECO:0000313" key="3">
    <source>
        <dbReference type="Proteomes" id="UP000000788"/>
    </source>
</evidence>
<reference evidence="2 3" key="1">
    <citation type="journal article" date="2007" name="PLoS Genet.">
        <title>Patterns and implications of gene gain and loss in the evolution of Prochlorococcus.</title>
        <authorList>
            <person name="Kettler G.C."/>
            <person name="Martiny A.C."/>
            <person name="Huang K."/>
            <person name="Zucker J."/>
            <person name="Coleman M.L."/>
            <person name="Rodrigue S."/>
            <person name="Chen F."/>
            <person name="Lapidus A."/>
            <person name="Ferriera S."/>
            <person name="Johnson J."/>
            <person name="Steglich C."/>
            <person name="Church G.M."/>
            <person name="Richardson P."/>
            <person name="Chisholm S.W."/>
        </authorList>
    </citation>
    <scope>NUCLEOTIDE SEQUENCE [LARGE SCALE GENOMIC DNA]</scope>
    <source>
        <strain evidence="3">MIT 9211</strain>
    </source>
</reference>
<keyword evidence="1" id="KW-0812">Transmembrane</keyword>
<feature type="transmembrane region" description="Helical" evidence="1">
    <location>
        <begin position="64"/>
        <end position="82"/>
    </location>
</feature>
<dbReference type="HOGENOM" id="CLU_1115006_0_0_3"/>
<organism evidence="2 3">
    <name type="scientific">Prochlorococcus marinus (strain MIT 9211)</name>
    <dbReference type="NCBI Taxonomy" id="93059"/>
    <lineage>
        <taxon>Bacteria</taxon>
        <taxon>Bacillati</taxon>
        <taxon>Cyanobacteriota</taxon>
        <taxon>Cyanophyceae</taxon>
        <taxon>Synechococcales</taxon>
        <taxon>Prochlorococcaceae</taxon>
        <taxon>Prochlorococcus</taxon>
    </lineage>
</organism>
<keyword evidence="1" id="KW-0472">Membrane</keyword>
<dbReference type="AlphaFoldDB" id="A9BE23"/>
<dbReference type="EMBL" id="CP000878">
    <property type="protein sequence ID" value="ABX08333.1"/>
    <property type="molecule type" value="Genomic_DNA"/>
</dbReference>
<dbReference type="KEGG" id="pmj:P9211_04021"/>
<name>A9BE23_PROM4</name>
<evidence type="ECO:0000313" key="2">
    <source>
        <dbReference type="EMBL" id="ABX08333.1"/>
    </source>
</evidence>
<feature type="transmembrane region" description="Helical" evidence="1">
    <location>
        <begin position="201"/>
        <end position="227"/>
    </location>
</feature>
<sequence>MSISTRKLKGPIELAVAGFTEFKTIVTRKETIISYFICYGIINIASVKYAIQNPDSFLGFQGELILNSIISYFFCTAIYVILENNRKKGMSLFSIGFTPFLKKSFALWGVNIIASIRIILGTILLILPGIVLALRYIYISEIKAIEQINNKEVLRKSTELSKINRWRYISACLLILIGSTILRVIYLSIVSKFDPYLNQNFLLLIINEFFGGFITCWLYTTGYIAYLDATESHSSTKYNFNLADTSHRA</sequence>
<feature type="transmembrane region" description="Helical" evidence="1">
    <location>
        <begin position="116"/>
        <end position="138"/>
    </location>
</feature>
<protein>
    <submittedName>
        <fullName evidence="2">Uncharacterized protein</fullName>
    </submittedName>
</protein>
<feature type="transmembrane region" description="Helical" evidence="1">
    <location>
        <begin position="89"/>
        <end position="110"/>
    </location>
</feature>
<proteinExistence type="predicted"/>
<feature type="transmembrane region" description="Helical" evidence="1">
    <location>
        <begin position="166"/>
        <end position="189"/>
    </location>
</feature>
<gene>
    <name evidence="2" type="ordered locus">P9211_04021</name>
</gene>
<dbReference type="RefSeq" id="WP_012194956.1">
    <property type="nucleotide sequence ID" value="NC_009976.1"/>
</dbReference>
<accession>A9BE23</accession>